<dbReference type="EMBL" id="JASCZI010123768">
    <property type="protein sequence ID" value="MED6165613.1"/>
    <property type="molecule type" value="Genomic_DNA"/>
</dbReference>
<feature type="compositionally biased region" description="Basic residues" evidence="1">
    <location>
        <begin position="154"/>
        <end position="164"/>
    </location>
</feature>
<feature type="compositionally biased region" description="Polar residues" evidence="1">
    <location>
        <begin position="98"/>
        <end position="109"/>
    </location>
</feature>
<gene>
    <name evidence="2" type="ORF">PIB30_101265</name>
</gene>
<name>A0ABU6UZX8_9FABA</name>
<dbReference type="Proteomes" id="UP001341840">
    <property type="component" value="Unassembled WGS sequence"/>
</dbReference>
<evidence type="ECO:0000313" key="3">
    <source>
        <dbReference type="Proteomes" id="UP001341840"/>
    </source>
</evidence>
<sequence length="164" mass="17952">MDSFGGAKETIPVSISPEQPTNSNLTHTEFEFGNNGKNDNKRRNDLGTNGTEKSQEDMLHPDSVSAHAKEKEWIEVQRKGKKKIGPDHKKPNLKITATKPSTAGLTSRVSKSNTVSVGLVGRSMSNRASLHSRDAKKVDNLFPTPATSTPAPLHPHKRRRPPSL</sequence>
<organism evidence="2 3">
    <name type="scientific">Stylosanthes scabra</name>
    <dbReference type="NCBI Taxonomy" id="79078"/>
    <lineage>
        <taxon>Eukaryota</taxon>
        <taxon>Viridiplantae</taxon>
        <taxon>Streptophyta</taxon>
        <taxon>Embryophyta</taxon>
        <taxon>Tracheophyta</taxon>
        <taxon>Spermatophyta</taxon>
        <taxon>Magnoliopsida</taxon>
        <taxon>eudicotyledons</taxon>
        <taxon>Gunneridae</taxon>
        <taxon>Pentapetalae</taxon>
        <taxon>rosids</taxon>
        <taxon>fabids</taxon>
        <taxon>Fabales</taxon>
        <taxon>Fabaceae</taxon>
        <taxon>Papilionoideae</taxon>
        <taxon>50 kb inversion clade</taxon>
        <taxon>dalbergioids sensu lato</taxon>
        <taxon>Dalbergieae</taxon>
        <taxon>Pterocarpus clade</taxon>
        <taxon>Stylosanthes</taxon>
    </lineage>
</organism>
<feature type="compositionally biased region" description="Basic and acidic residues" evidence="1">
    <location>
        <begin position="67"/>
        <end position="90"/>
    </location>
</feature>
<feature type="region of interest" description="Disordered" evidence="1">
    <location>
        <begin position="124"/>
        <end position="164"/>
    </location>
</feature>
<evidence type="ECO:0000256" key="1">
    <source>
        <dbReference type="SAM" id="MobiDB-lite"/>
    </source>
</evidence>
<proteinExistence type="predicted"/>
<protein>
    <submittedName>
        <fullName evidence="2">Uncharacterized protein</fullName>
    </submittedName>
</protein>
<reference evidence="2 3" key="1">
    <citation type="journal article" date="2023" name="Plants (Basel)">
        <title>Bridging the Gap: Combining Genomics and Transcriptomics Approaches to Understand Stylosanthes scabra, an Orphan Legume from the Brazilian Caatinga.</title>
        <authorList>
            <person name="Ferreira-Neto J.R.C."/>
            <person name="da Silva M.D."/>
            <person name="Binneck E."/>
            <person name="de Melo N.F."/>
            <person name="da Silva R.H."/>
            <person name="de Melo A.L.T.M."/>
            <person name="Pandolfi V."/>
            <person name="Bustamante F.O."/>
            <person name="Brasileiro-Vidal A.C."/>
            <person name="Benko-Iseppon A.M."/>
        </authorList>
    </citation>
    <scope>NUCLEOTIDE SEQUENCE [LARGE SCALE GENOMIC DNA]</scope>
    <source>
        <tissue evidence="2">Leaves</tissue>
    </source>
</reference>
<feature type="compositionally biased region" description="Polar residues" evidence="1">
    <location>
        <begin position="16"/>
        <end position="27"/>
    </location>
</feature>
<evidence type="ECO:0000313" key="2">
    <source>
        <dbReference type="EMBL" id="MED6165613.1"/>
    </source>
</evidence>
<accession>A0ABU6UZX8</accession>
<keyword evidence="3" id="KW-1185">Reference proteome</keyword>
<comment type="caution">
    <text evidence="2">The sequence shown here is derived from an EMBL/GenBank/DDBJ whole genome shotgun (WGS) entry which is preliminary data.</text>
</comment>
<feature type="region of interest" description="Disordered" evidence="1">
    <location>
        <begin position="1"/>
        <end position="109"/>
    </location>
</feature>